<name>A0A6B8M4M5_9HYPH</name>
<protein>
    <submittedName>
        <fullName evidence="1">Uncharacterized protein</fullName>
    </submittedName>
</protein>
<dbReference type="RefSeq" id="WP_026016016.1">
    <property type="nucleotide sequence ID" value="NZ_CP044331.1"/>
</dbReference>
<proteinExistence type="predicted"/>
<evidence type="ECO:0000313" key="2">
    <source>
        <dbReference type="Proteomes" id="UP000422569"/>
    </source>
</evidence>
<keyword evidence="2" id="KW-1185">Reference proteome</keyword>
<gene>
    <name evidence="1" type="ORF">F7D14_10585</name>
</gene>
<dbReference type="KEGG" id="mpar:F7D14_10585"/>
<reference evidence="1 2" key="1">
    <citation type="submission" date="2019-09" db="EMBL/GenBank/DDBJ databases">
        <title>Isolation and complete genome sequencing of Methylocystis species.</title>
        <authorList>
            <person name="Rumah B.L."/>
            <person name="Stead C.E."/>
            <person name="Stevens B.C."/>
            <person name="Minton N.P."/>
            <person name="Grosse-Honebrink A."/>
            <person name="Zhang Y."/>
        </authorList>
    </citation>
    <scope>NUCLEOTIDE SEQUENCE [LARGE SCALE GENOMIC DNA]</scope>
    <source>
        <strain evidence="1 2">BRCS2</strain>
    </source>
</reference>
<sequence length="196" mass="21823">MTSIADTAFKTLEEQGRLLNAVLKGPTEKPGRFGFRGELALIFQEQLADEKRPPERSVDQVIAVANVGESTIPFFCCYLHSFEWLTDLAQVTKGLFSPEGKYFIFCNNIDLLSKYEVEIDGVTYNVLPIDESTVYNELLELLYLDKGDLKKLTTGGKTDAVADAALGFNAKFDVISYAQGVERMGPVRNRNANRPV</sequence>
<evidence type="ECO:0000313" key="1">
    <source>
        <dbReference type="EMBL" id="QGM97871.1"/>
    </source>
</evidence>
<dbReference type="EMBL" id="CP044331">
    <property type="protein sequence ID" value="QGM97871.1"/>
    <property type="molecule type" value="Genomic_DNA"/>
</dbReference>
<organism evidence="1 2">
    <name type="scientific">Methylocystis parvus</name>
    <dbReference type="NCBI Taxonomy" id="134"/>
    <lineage>
        <taxon>Bacteria</taxon>
        <taxon>Pseudomonadati</taxon>
        <taxon>Pseudomonadota</taxon>
        <taxon>Alphaproteobacteria</taxon>
        <taxon>Hyphomicrobiales</taxon>
        <taxon>Methylocystaceae</taxon>
        <taxon>Methylocystis</taxon>
    </lineage>
</organism>
<dbReference type="AlphaFoldDB" id="A0A6B8M4M5"/>
<dbReference type="Proteomes" id="UP000422569">
    <property type="component" value="Chromosome"/>
</dbReference>
<accession>A0A6B8M4M5</accession>